<evidence type="ECO:0000259" key="10">
    <source>
        <dbReference type="Pfam" id="PF05154"/>
    </source>
</evidence>
<dbReference type="STRING" id="7757.ENSPMAP00000002544"/>
<dbReference type="OMA" id="HANCNSA"/>
<evidence type="ECO:0000256" key="6">
    <source>
        <dbReference type="ARBA" id="ARBA00023136"/>
    </source>
</evidence>
<feature type="domain" description="TM2" evidence="10">
    <location>
        <begin position="137"/>
        <end position="184"/>
    </location>
</feature>
<dbReference type="GO" id="GO:0016020">
    <property type="term" value="C:membrane"/>
    <property type="evidence" value="ECO:0007669"/>
    <property type="project" value="UniProtKB-SubCell"/>
</dbReference>
<evidence type="ECO:0000256" key="3">
    <source>
        <dbReference type="ARBA" id="ARBA00022692"/>
    </source>
</evidence>
<evidence type="ECO:0000256" key="7">
    <source>
        <dbReference type="ARBA" id="ARBA00023180"/>
    </source>
</evidence>
<keyword evidence="3 9" id="KW-0812">Transmembrane</keyword>
<comment type="subcellular location">
    <subcellularLocation>
        <location evidence="1">Membrane</location>
        <topology evidence="1">Multi-pass membrane protein</topology>
    </subcellularLocation>
</comment>
<comment type="similarity">
    <text evidence="2">Belongs to the TM2 family.</text>
</comment>
<evidence type="ECO:0000256" key="1">
    <source>
        <dbReference type="ARBA" id="ARBA00004141"/>
    </source>
</evidence>
<dbReference type="InterPro" id="IPR007829">
    <property type="entry name" value="TM2"/>
</dbReference>
<name>S4RBG3_PETMA</name>
<evidence type="ECO:0000313" key="11">
    <source>
        <dbReference type="Ensembl" id="ENSPMAP00000002544.1"/>
    </source>
</evidence>
<evidence type="ECO:0000256" key="2">
    <source>
        <dbReference type="ARBA" id="ARBA00008284"/>
    </source>
</evidence>
<reference evidence="11" key="2">
    <citation type="submission" date="2025-09" db="UniProtKB">
        <authorList>
            <consortium name="Ensembl"/>
        </authorList>
    </citation>
    <scope>IDENTIFICATION</scope>
</reference>
<keyword evidence="5 9" id="KW-1133">Transmembrane helix</keyword>
<keyword evidence="6 9" id="KW-0472">Membrane</keyword>
<dbReference type="Ensembl" id="ENSPMAT00000002556.1">
    <property type="protein sequence ID" value="ENSPMAP00000002544.1"/>
    <property type="gene ID" value="ENSPMAG00000002333.1"/>
</dbReference>
<evidence type="ECO:0000256" key="9">
    <source>
        <dbReference type="SAM" id="Phobius"/>
    </source>
</evidence>
<protein>
    <recommendedName>
        <fullName evidence="8">TM2 domain-containing protein 3</fullName>
    </recommendedName>
</protein>
<keyword evidence="7" id="KW-0325">Glycoprotein</keyword>
<dbReference type="PANTHER" id="PTHR21016:SF7">
    <property type="entry name" value="TM2 DOMAIN-CONTAINING PROTEIN 3"/>
    <property type="match status" value="1"/>
</dbReference>
<accession>S4RBG3</accession>
<evidence type="ECO:0000256" key="5">
    <source>
        <dbReference type="ARBA" id="ARBA00022989"/>
    </source>
</evidence>
<dbReference type="InterPro" id="IPR050932">
    <property type="entry name" value="TM2D1-3-like"/>
</dbReference>
<sequence length="201" mass="21653">PHCESAHPLTPSVMQEVVRLCPADVACRSLPVQCLNCTYNSSCVYGHNTTGSCSPRAGVHCTVPVCPQGPREMSVNLTCGFCWQLPPSLYHCTNSTSCPSAGCPRARTRANCTALPDVHCLGERTFMKMLYCDWTGGHKWATALTLSVTLGGFGADRFYLGQWREGLGKLFSFGGLGVWTLLDVLLIAIGYIGPADGSLYI</sequence>
<organism evidence="11">
    <name type="scientific">Petromyzon marinus</name>
    <name type="common">Sea lamprey</name>
    <dbReference type="NCBI Taxonomy" id="7757"/>
    <lineage>
        <taxon>Eukaryota</taxon>
        <taxon>Metazoa</taxon>
        <taxon>Chordata</taxon>
        <taxon>Craniata</taxon>
        <taxon>Vertebrata</taxon>
        <taxon>Cyclostomata</taxon>
        <taxon>Hyperoartia</taxon>
        <taxon>Petromyzontiformes</taxon>
        <taxon>Petromyzontidae</taxon>
        <taxon>Petromyzon</taxon>
    </lineage>
</organism>
<keyword evidence="4" id="KW-0732">Signal</keyword>
<reference evidence="11" key="1">
    <citation type="submission" date="2025-08" db="UniProtKB">
        <authorList>
            <consortium name="Ensembl"/>
        </authorList>
    </citation>
    <scope>IDENTIFICATION</scope>
</reference>
<feature type="transmembrane region" description="Helical" evidence="9">
    <location>
        <begin position="170"/>
        <end position="192"/>
    </location>
</feature>
<dbReference type="PANTHER" id="PTHR21016">
    <property type="entry name" value="BETA-AMYLOID BINDING PROTEIN-RELATED"/>
    <property type="match status" value="1"/>
</dbReference>
<proteinExistence type="inferred from homology"/>
<evidence type="ECO:0000256" key="8">
    <source>
        <dbReference type="ARBA" id="ARBA00040897"/>
    </source>
</evidence>
<evidence type="ECO:0000256" key="4">
    <source>
        <dbReference type="ARBA" id="ARBA00022729"/>
    </source>
</evidence>
<dbReference type="AlphaFoldDB" id="S4RBG3"/>
<dbReference type="HOGENOM" id="CLU_084872_1_0_1"/>
<dbReference type="GeneTree" id="ENSGT00940000158389"/>
<dbReference type="Pfam" id="PF05154">
    <property type="entry name" value="TM2"/>
    <property type="match status" value="1"/>
</dbReference>